<dbReference type="CDD" id="cd07346">
    <property type="entry name" value="ABC_6TM_exporters"/>
    <property type="match status" value="1"/>
</dbReference>
<dbReference type="Pfam" id="PF00005">
    <property type="entry name" value="ABC_tran"/>
    <property type="match status" value="1"/>
</dbReference>
<dbReference type="Pfam" id="PF00664">
    <property type="entry name" value="ABC_membrane"/>
    <property type="match status" value="1"/>
</dbReference>
<dbReference type="GO" id="GO:0005886">
    <property type="term" value="C:plasma membrane"/>
    <property type="evidence" value="ECO:0007669"/>
    <property type="project" value="UniProtKB-SubCell"/>
</dbReference>
<dbReference type="PROSITE" id="PS50929">
    <property type="entry name" value="ABC_TM1F"/>
    <property type="match status" value="1"/>
</dbReference>
<evidence type="ECO:0000256" key="2">
    <source>
        <dbReference type="ARBA" id="ARBA00022692"/>
    </source>
</evidence>
<dbReference type="PROSITE" id="PS50893">
    <property type="entry name" value="ABC_TRANSPORTER_2"/>
    <property type="match status" value="1"/>
</dbReference>
<feature type="transmembrane region" description="Helical" evidence="7">
    <location>
        <begin position="146"/>
        <end position="168"/>
    </location>
</feature>
<feature type="transmembrane region" description="Helical" evidence="7">
    <location>
        <begin position="251"/>
        <end position="269"/>
    </location>
</feature>
<comment type="caution">
    <text evidence="10">The sequence shown here is derived from an EMBL/GenBank/DDBJ whole genome shotgun (WGS) entry which is preliminary data.</text>
</comment>
<dbReference type="AlphaFoldDB" id="A0A255EAD9"/>
<organism evidence="10 11">
    <name type="scientific">Parenemella sanctibonifatiensis</name>
    <dbReference type="NCBI Taxonomy" id="2016505"/>
    <lineage>
        <taxon>Bacteria</taxon>
        <taxon>Bacillati</taxon>
        <taxon>Actinomycetota</taxon>
        <taxon>Actinomycetes</taxon>
        <taxon>Propionibacteriales</taxon>
        <taxon>Propionibacteriaceae</taxon>
        <taxon>Parenemella</taxon>
    </lineage>
</organism>
<dbReference type="InterPro" id="IPR011527">
    <property type="entry name" value="ABC1_TM_dom"/>
</dbReference>
<dbReference type="InterPro" id="IPR003593">
    <property type="entry name" value="AAA+_ATPase"/>
</dbReference>
<evidence type="ECO:0008006" key="12">
    <source>
        <dbReference type="Google" id="ProtNLM"/>
    </source>
</evidence>
<feature type="domain" description="ABC transmembrane type-1" evidence="9">
    <location>
        <begin position="19"/>
        <end position="301"/>
    </location>
</feature>
<evidence type="ECO:0000256" key="6">
    <source>
        <dbReference type="ARBA" id="ARBA00023136"/>
    </source>
</evidence>
<dbReference type="GO" id="GO:0140359">
    <property type="term" value="F:ABC-type transporter activity"/>
    <property type="evidence" value="ECO:0007669"/>
    <property type="project" value="InterPro"/>
</dbReference>
<feature type="transmembrane region" description="Helical" evidence="7">
    <location>
        <begin position="18"/>
        <end position="39"/>
    </location>
</feature>
<keyword evidence="2 7" id="KW-0812">Transmembrane</keyword>
<keyword evidence="11" id="KW-1185">Reference proteome</keyword>
<dbReference type="SUPFAM" id="SSF90123">
    <property type="entry name" value="ABC transporter transmembrane region"/>
    <property type="match status" value="1"/>
</dbReference>
<gene>
    <name evidence="10" type="ORF">CGZ91_13010</name>
</gene>
<dbReference type="InterPro" id="IPR036640">
    <property type="entry name" value="ABC1_TM_sf"/>
</dbReference>
<evidence type="ECO:0000256" key="5">
    <source>
        <dbReference type="ARBA" id="ARBA00022989"/>
    </source>
</evidence>
<dbReference type="EMBL" id="NMVJ01000011">
    <property type="protein sequence ID" value="OYN88529.1"/>
    <property type="molecule type" value="Genomic_DNA"/>
</dbReference>
<feature type="domain" description="ABC transporter" evidence="8">
    <location>
        <begin position="330"/>
        <end position="528"/>
    </location>
</feature>
<dbReference type="InterPro" id="IPR027417">
    <property type="entry name" value="P-loop_NTPase"/>
</dbReference>
<keyword evidence="3" id="KW-0547">Nucleotide-binding</keyword>
<evidence type="ECO:0000256" key="4">
    <source>
        <dbReference type="ARBA" id="ARBA00022840"/>
    </source>
</evidence>
<evidence type="ECO:0000256" key="7">
    <source>
        <dbReference type="SAM" id="Phobius"/>
    </source>
</evidence>
<comment type="subcellular location">
    <subcellularLocation>
        <location evidence="1">Cell membrane</location>
        <topology evidence="1">Multi-pass membrane protein</topology>
    </subcellularLocation>
</comment>
<dbReference type="InterPro" id="IPR003439">
    <property type="entry name" value="ABC_transporter-like_ATP-bd"/>
</dbReference>
<dbReference type="SUPFAM" id="SSF52540">
    <property type="entry name" value="P-loop containing nucleoside triphosphate hydrolases"/>
    <property type="match status" value="1"/>
</dbReference>
<evidence type="ECO:0000313" key="11">
    <source>
        <dbReference type="Proteomes" id="UP000216300"/>
    </source>
</evidence>
<keyword evidence="6 7" id="KW-0472">Membrane</keyword>
<feature type="transmembrane region" description="Helical" evidence="7">
    <location>
        <begin position="51"/>
        <end position="71"/>
    </location>
</feature>
<proteinExistence type="predicted"/>
<sequence>MTSTAVVVGLDRAGKRRLALAMAALIALAVVGLGVPELTRRAVQAAQRGDVGAILPLGLAGVAIAMVYAALEYLSRVAKQLAQNGLERDLQSKALVKALALPKRRVTELGDGTVLTHVMDDVPGFAQGHVGAYSGLVLGLATLMAGLAYCVFLNPVLAVSTVAFNVVFRLVTRRVDRHIDAISSAARTIRERTNDLISDLVGIKDVAQVFGREDWVTSRLKDSQDEERVTRNRQFAWTAGYADSQWMIKKFADVTIIFGVGGLLAMRGMVELSAIIAFIPASAYLYNGFSALLGYWVTQAQIAPAKRAISKFLAEPDDIDWRQLGGDGSIEFDQVSFSYGEHVVLDRVSFRIEPGEWVEVQGRNGAGKSTVVALMLGLLQPDSGEIRRGSGDQRGVVYLPQSTPVFDGESTANIALDNPVARNRVDDLVNELALSHRTGAEVSEFSTGEVRRIGAARALARLPESNYLIGDEITAGLDADNTDRVLGLLRTHAGAATVVLINHDHIDLPFTARLIVGDGRVEVERLETK</sequence>
<dbReference type="InterPro" id="IPR039421">
    <property type="entry name" value="Type_1_exporter"/>
</dbReference>
<dbReference type="GO" id="GO:0016887">
    <property type="term" value="F:ATP hydrolysis activity"/>
    <property type="evidence" value="ECO:0007669"/>
    <property type="project" value="InterPro"/>
</dbReference>
<protein>
    <recommendedName>
        <fullName evidence="12">ABC transporter ATP-binding protein</fullName>
    </recommendedName>
</protein>
<reference evidence="10 11" key="1">
    <citation type="submission" date="2017-07" db="EMBL/GenBank/DDBJ databases">
        <title>Draft whole genome sequences of clinical Proprionibacteriaceae strains.</title>
        <authorList>
            <person name="Bernier A.-M."/>
            <person name="Bernard K."/>
            <person name="Domingo M.-C."/>
        </authorList>
    </citation>
    <scope>NUCLEOTIDE SEQUENCE [LARGE SCALE GENOMIC DNA]</scope>
    <source>
        <strain evidence="10 11">NML 150081</strain>
    </source>
</reference>
<dbReference type="Gene3D" id="1.20.1560.10">
    <property type="entry name" value="ABC transporter type 1, transmembrane domain"/>
    <property type="match status" value="1"/>
</dbReference>
<dbReference type="SMART" id="SM00382">
    <property type="entry name" value="AAA"/>
    <property type="match status" value="1"/>
</dbReference>
<dbReference type="PANTHER" id="PTHR24221:SF654">
    <property type="entry name" value="ATP-BINDING CASSETTE SUB-FAMILY B MEMBER 6"/>
    <property type="match status" value="1"/>
</dbReference>
<dbReference type="PANTHER" id="PTHR24221">
    <property type="entry name" value="ATP-BINDING CASSETTE SUB-FAMILY B"/>
    <property type="match status" value="1"/>
</dbReference>
<evidence type="ECO:0000259" key="8">
    <source>
        <dbReference type="PROSITE" id="PS50893"/>
    </source>
</evidence>
<name>A0A255EAD9_9ACTN</name>
<feature type="transmembrane region" description="Helical" evidence="7">
    <location>
        <begin position="275"/>
        <end position="297"/>
    </location>
</feature>
<evidence type="ECO:0000313" key="10">
    <source>
        <dbReference type="EMBL" id="OYN88529.1"/>
    </source>
</evidence>
<evidence type="ECO:0000256" key="1">
    <source>
        <dbReference type="ARBA" id="ARBA00004651"/>
    </source>
</evidence>
<evidence type="ECO:0000259" key="9">
    <source>
        <dbReference type="PROSITE" id="PS50929"/>
    </source>
</evidence>
<accession>A0A255EAD9</accession>
<keyword evidence="4" id="KW-0067">ATP-binding</keyword>
<dbReference type="GO" id="GO:0005524">
    <property type="term" value="F:ATP binding"/>
    <property type="evidence" value="ECO:0007669"/>
    <property type="project" value="UniProtKB-KW"/>
</dbReference>
<dbReference type="Gene3D" id="3.40.50.300">
    <property type="entry name" value="P-loop containing nucleotide triphosphate hydrolases"/>
    <property type="match status" value="1"/>
</dbReference>
<dbReference type="Proteomes" id="UP000216300">
    <property type="component" value="Unassembled WGS sequence"/>
</dbReference>
<keyword evidence="5 7" id="KW-1133">Transmembrane helix</keyword>
<evidence type="ECO:0000256" key="3">
    <source>
        <dbReference type="ARBA" id="ARBA00022741"/>
    </source>
</evidence>